<dbReference type="InterPro" id="IPR000182">
    <property type="entry name" value="GNAT_dom"/>
</dbReference>
<evidence type="ECO:0000256" key="2">
    <source>
        <dbReference type="ARBA" id="ARBA00023315"/>
    </source>
</evidence>
<dbReference type="PROSITE" id="PS51186">
    <property type="entry name" value="GNAT"/>
    <property type="match status" value="1"/>
</dbReference>
<evidence type="ECO:0000313" key="4">
    <source>
        <dbReference type="EMBL" id="PPA70349.1"/>
    </source>
</evidence>
<dbReference type="Gene3D" id="3.40.630.30">
    <property type="match status" value="1"/>
</dbReference>
<evidence type="ECO:0000256" key="1">
    <source>
        <dbReference type="ARBA" id="ARBA00022679"/>
    </source>
</evidence>
<dbReference type="CDD" id="cd04301">
    <property type="entry name" value="NAT_SF"/>
    <property type="match status" value="1"/>
</dbReference>
<dbReference type="SUPFAM" id="SSF55729">
    <property type="entry name" value="Acyl-CoA N-acyltransferases (Nat)"/>
    <property type="match status" value="1"/>
</dbReference>
<dbReference type="PANTHER" id="PTHR43877">
    <property type="entry name" value="AMINOALKYLPHOSPHONATE N-ACETYLTRANSFERASE-RELATED-RELATED"/>
    <property type="match status" value="1"/>
</dbReference>
<proteinExistence type="predicted"/>
<dbReference type="OrthoDB" id="3389160at2"/>
<accession>A0A2S5GBH6</accession>
<reference evidence="4 5" key="1">
    <citation type="submission" date="2018-02" db="EMBL/GenBank/DDBJ databases">
        <title>Jeotgalibacillus proteolyticum sp. nov. a protease producing bacterium isolated from ocean sediments of Laizhou Bay.</title>
        <authorList>
            <person name="Li Y."/>
        </authorList>
    </citation>
    <scope>NUCLEOTIDE SEQUENCE [LARGE SCALE GENOMIC DNA]</scope>
    <source>
        <strain evidence="4 5">22-7</strain>
    </source>
</reference>
<feature type="domain" description="N-acetyltransferase" evidence="3">
    <location>
        <begin position="5"/>
        <end position="170"/>
    </location>
</feature>
<evidence type="ECO:0000259" key="3">
    <source>
        <dbReference type="PROSITE" id="PS51186"/>
    </source>
</evidence>
<dbReference type="RefSeq" id="WP_104058299.1">
    <property type="nucleotide sequence ID" value="NZ_PREZ01000004.1"/>
</dbReference>
<dbReference type="PANTHER" id="PTHR43877:SF1">
    <property type="entry name" value="ACETYLTRANSFERASE"/>
    <property type="match status" value="1"/>
</dbReference>
<dbReference type="Pfam" id="PF00583">
    <property type="entry name" value="Acetyltransf_1"/>
    <property type="match status" value="1"/>
</dbReference>
<keyword evidence="5" id="KW-1185">Reference proteome</keyword>
<name>A0A2S5GBH6_9BACL</name>
<dbReference type="GO" id="GO:0016747">
    <property type="term" value="F:acyltransferase activity, transferring groups other than amino-acyl groups"/>
    <property type="evidence" value="ECO:0007669"/>
    <property type="project" value="InterPro"/>
</dbReference>
<gene>
    <name evidence="4" type="ORF">C4B60_12280</name>
</gene>
<dbReference type="InterPro" id="IPR050832">
    <property type="entry name" value="Bact_Acetyltransf"/>
</dbReference>
<protein>
    <submittedName>
        <fullName evidence="4">GNAT family N-acetyltransferase</fullName>
    </submittedName>
</protein>
<comment type="caution">
    <text evidence="4">The sequence shown here is derived from an EMBL/GenBank/DDBJ whole genome shotgun (WGS) entry which is preliminary data.</text>
</comment>
<dbReference type="Proteomes" id="UP000239047">
    <property type="component" value="Unassembled WGS sequence"/>
</dbReference>
<dbReference type="InterPro" id="IPR016181">
    <property type="entry name" value="Acyl_CoA_acyltransferase"/>
</dbReference>
<dbReference type="AlphaFoldDB" id="A0A2S5GBH6"/>
<sequence>MSEKLAIKEITAVVETLDDLSDILVRIVEDGASIGFLTPFSKLDAEQYWQAVPGKDVILLIAVDRSKVVGTVQLHLASKPNGLHRAEVAKLLTHPDFQRKGIGRALMLKAEEMAKKQGRTLLVLDTRKGDPSNLLYTSLGYQLTGEIPLFAKSSIDGSLESTMVYYKNLE</sequence>
<keyword evidence="2" id="KW-0012">Acyltransferase</keyword>
<evidence type="ECO:0000313" key="5">
    <source>
        <dbReference type="Proteomes" id="UP000239047"/>
    </source>
</evidence>
<dbReference type="EMBL" id="PREZ01000004">
    <property type="protein sequence ID" value="PPA70349.1"/>
    <property type="molecule type" value="Genomic_DNA"/>
</dbReference>
<keyword evidence="1 4" id="KW-0808">Transferase</keyword>
<organism evidence="4 5">
    <name type="scientific">Jeotgalibacillus proteolyticus</name>
    <dbReference type="NCBI Taxonomy" id="2082395"/>
    <lineage>
        <taxon>Bacteria</taxon>
        <taxon>Bacillati</taxon>
        <taxon>Bacillota</taxon>
        <taxon>Bacilli</taxon>
        <taxon>Bacillales</taxon>
        <taxon>Caryophanaceae</taxon>
        <taxon>Jeotgalibacillus</taxon>
    </lineage>
</organism>